<feature type="transmembrane region" description="Helical" evidence="1">
    <location>
        <begin position="82"/>
        <end position="106"/>
    </location>
</feature>
<keyword evidence="3" id="KW-1185">Reference proteome</keyword>
<gene>
    <name evidence="2" type="ORF">C6P46_004337</name>
</gene>
<name>A0A9P6W7D2_RHOMI</name>
<comment type="caution">
    <text evidence="2">The sequence shown here is derived from an EMBL/GenBank/DDBJ whole genome shotgun (WGS) entry which is preliminary data.</text>
</comment>
<organism evidence="2 3">
    <name type="scientific">Rhodotorula mucilaginosa</name>
    <name type="common">Yeast</name>
    <name type="synonym">Rhodotorula rubra</name>
    <dbReference type="NCBI Taxonomy" id="5537"/>
    <lineage>
        <taxon>Eukaryota</taxon>
        <taxon>Fungi</taxon>
        <taxon>Dikarya</taxon>
        <taxon>Basidiomycota</taxon>
        <taxon>Pucciniomycotina</taxon>
        <taxon>Microbotryomycetes</taxon>
        <taxon>Sporidiobolales</taxon>
        <taxon>Sporidiobolaceae</taxon>
        <taxon>Rhodotorula</taxon>
    </lineage>
</organism>
<keyword evidence="1" id="KW-0472">Membrane</keyword>
<feature type="transmembrane region" description="Helical" evidence="1">
    <location>
        <begin position="52"/>
        <end position="73"/>
    </location>
</feature>
<accession>A0A9P6W7D2</accession>
<feature type="transmembrane region" description="Helical" evidence="1">
    <location>
        <begin position="126"/>
        <end position="150"/>
    </location>
</feature>
<evidence type="ECO:0000313" key="2">
    <source>
        <dbReference type="EMBL" id="KAG0666671.1"/>
    </source>
</evidence>
<sequence>MVSDRLIRMTIAPVALMTLLTSVVVMAIAASLESHWSSVGFPSNSYRDRERLLLVAGIWGIIVSAYSLVGALLKPGHKAFGIFYHLIAYSIAFILYLCGVASLTALTNSIDCGDVTWSRCNVVKGGLVSTGWIGTIFTFIMLVIATFYGIKARSGVGARNAALNEA</sequence>
<dbReference type="OrthoDB" id="2117453at2759"/>
<proteinExistence type="predicted"/>
<reference evidence="2 3" key="1">
    <citation type="submission" date="2020-11" db="EMBL/GenBank/DDBJ databases">
        <title>Kefir isolates.</title>
        <authorList>
            <person name="Marcisauskas S."/>
            <person name="Kim Y."/>
            <person name="Blasche S."/>
        </authorList>
    </citation>
    <scope>NUCLEOTIDE SEQUENCE [LARGE SCALE GENOMIC DNA]</scope>
    <source>
        <strain evidence="2 3">KR</strain>
    </source>
</reference>
<evidence type="ECO:0000313" key="3">
    <source>
        <dbReference type="Proteomes" id="UP000777482"/>
    </source>
</evidence>
<keyword evidence="1" id="KW-1133">Transmembrane helix</keyword>
<dbReference type="EMBL" id="PUHQ01000004">
    <property type="protein sequence ID" value="KAG0666671.1"/>
    <property type="molecule type" value="Genomic_DNA"/>
</dbReference>
<dbReference type="AlphaFoldDB" id="A0A9P6W7D2"/>
<evidence type="ECO:0008006" key="4">
    <source>
        <dbReference type="Google" id="ProtNLM"/>
    </source>
</evidence>
<dbReference type="Proteomes" id="UP000777482">
    <property type="component" value="Unassembled WGS sequence"/>
</dbReference>
<feature type="transmembrane region" description="Helical" evidence="1">
    <location>
        <begin position="12"/>
        <end position="32"/>
    </location>
</feature>
<evidence type="ECO:0000256" key="1">
    <source>
        <dbReference type="SAM" id="Phobius"/>
    </source>
</evidence>
<protein>
    <recommendedName>
        <fullName evidence="4">MARVEL domain-containing protein</fullName>
    </recommendedName>
</protein>
<keyword evidence="1" id="KW-0812">Transmembrane</keyword>